<name>A0A1F5L144_PENAI</name>
<dbReference type="AlphaFoldDB" id="A0A1F5L144"/>
<sequence>MNNVKHDTSSNWITLADSDLTTGDTLSFSHTNAKRANVLSARPPLHQHHRILCFFHMTTGGIDDRYLDFLPVDLVHQIMLWYAYLMQDPMERIAVSVSRHLNTHMGWRLASFEPENLKAPGGADVSSC</sequence>
<keyword evidence="2" id="KW-1185">Reference proteome</keyword>
<proteinExistence type="predicted"/>
<dbReference type="Proteomes" id="UP000177622">
    <property type="component" value="Unassembled WGS sequence"/>
</dbReference>
<evidence type="ECO:0000313" key="1">
    <source>
        <dbReference type="EMBL" id="OGE46710.1"/>
    </source>
</evidence>
<protein>
    <submittedName>
        <fullName evidence="1">Uncharacterized protein</fullName>
    </submittedName>
</protein>
<dbReference type="GeneID" id="34582700"/>
<evidence type="ECO:0000313" key="2">
    <source>
        <dbReference type="Proteomes" id="UP000177622"/>
    </source>
</evidence>
<gene>
    <name evidence="1" type="ORF">PENARI_c130G10775</name>
</gene>
<organism evidence="1 2">
    <name type="scientific">Penicillium arizonense</name>
    <dbReference type="NCBI Taxonomy" id="1835702"/>
    <lineage>
        <taxon>Eukaryota</taxon>
        <taxon>Fungi</taxon>
        <taxon>Dikarya</taxon>
        <taxon>Ascomycota</taxon>
        <taxon>Pezizomycotina</taxon>
        <taxon>Eurotiomycetes</taxon>
        <taxon>Eurotiomycetidae</taxon>
        <taxon>Eurotiales</taxon>
        <taxon>Aspergillaceae</taxon>
        <taxon>Penicillium</taxon>
    </lineage>
</organism>
<reference evidence="1 2" key="1">
    <citation type="journal article" date="2016" name="Sci. Rep.">
        <title>Penicillium arizonense, a new, genome sequenced fungal species, reveals a high chemical diversity in secreted metabolites.</title>
        <authorList>
            <person name="Grijseels S."/>
            <person name="Nielsen J.C."/>
            <person name="Randelovic M."/>
            <person name="Nielsen J."/>
            <person name="Nielsen K.F."/>
            <person name="Workman M."/>
            <person name="Frisvad J.C."/>
        </authorList>
    </citation>
    <scope>NUCLEOTIDE SEQUENCE [LARGE SCALE GENOMIC DNA]</scope>
    <source>
        <strain evidence="1 2">CBS 141311</strain>
    </source>
</reference>
<comment type="caution">
    <text evidence="1">The sequence shown here is derived from an EMBL/GenBank/DDBJ whole genome shotgun (WGS) entry which is preliminary data.</text>
</comment>
<accession>A0A1F5L144</accession>
<dbReference type="EMBL" id="LXJU01000130">
    <property type="protein sequence ID" value="OGE46710.1"/>
    <property type="molecule type" value="Genomic_DNA"/>
</dbReference>
<dbReference type="RefSeq" id="XP_022482178.1">
    <property type="nucleotide sequence ID" value="XM_022637966.1"/>
</dbReference>